<keyword evidence="5 13" id="KW-0808">Transferase</keyword>
<protein>
    <recommendedName>
        <fullName evidence="13">UDP-N-acetylglucosamine 1-carboxyvinyltransferase</fullName>
        <ecNumber evidence="13">2.5.1.7</ecNumber>
    </recommendedName>
    <alternativeName>
        <fullName evidence="13">Enoylpyruvate transferase</fullName>
    </alternativeName>
    <alternativeName>
        <fullName evidence="13">UDP-N-acetylglucosamine enolpyruvyl transferase</fullName>
        <shortName evidence="13">EPT</shortName>
    </alternativeName>
</protein>
<dbReference type="NCBIfam" id="TIGR01072">
    <property type="entry name" value="murA"/>
    <property type="match status" value="1"/>
</dbReference>
<dbReference type="GO" id="GO:0009252">
    <property type="term" value="P:peptidoglycan biosynthetic process"/>
    <property type="evidence" value="ECO:0007669"/>
    <property type="project" value="UniProtKB-UniRule"/>
</dbReference>
<evidence type="ECO:0000313" key="15">
    <source>
        <dbReference type="EMBL" id="KFI18255.1"/>
    </source>
</evidence>
<evidence type="ECO:0000256" key="3">
    <source>
        <dbReference type="ARBA" id="ARBA00022490"/>
    </source>
</evidence>
<evidence type="ECO:0000313" key="16">
    <source>
        <dbReference type="Proteomes" id="UP000028839"/>
    </source>
</evidence>
<dbReference type="GO" id="GO:0008360">
    <property type="term" value="P:regulation of cell shape"/>
    <property type="evidence" value="ECO:0007669"/>
    <property type="project" value="UniProtKB-KW"/>
</dbReference>
<evidence type="ECO:0000256" key="10">
    <source>
        <dbReference type="ARBA" id="ARBA00023317"/>
    </source>
</evidence>
<dbReference type="UniPathway" id="UPA00219"/>
<feature type="modified residue" description="2-(S-cysteinyl)pyruvic acid O-phosphothioketal" evidence="13">
    <location>
        <position position="117"/>
    </location>
</feature>
<dbReference type="InterPro" id="IPR036968">
    <property type="entry name" value="Enolpyruvate_Tfrase_sf"/>
</dbReference>
<evidence type="ECO:0000256" key="4">
    <source>
        <dbReference type="ARBA" id="ARBA00022618"/>
    </source>
</evidence>
<dbReference type="GO" id="GO:0005737">
    <property type="term" value="C:cytoplasm"/>
    <property type="evidence" value="ECO:0007669"/>
    <property type="project" value="UniProtKB-SubCell"/>
</dbReference>
<feature type="binding site" evidence="13">
    <location>
        <begin position="22"/>
        <end position="23"/>
    </location>
    <ligand>
        <name>phosphoenolpyruvate</name>
        <dbReference type="ChEBI" id="CHEBI:58702"/>
    </ligand>
</feature>
<evidence type="ECO:0000256" key="11">
    <source>
        <dbReference type="ARBA" id="ARBA00038367"/>
    </source>
</evidence>
<dbReference type="HOGENOM" id="CLU_027387_0_0_6"/>
<keyword evidence="3 13" id="KW-0963">Cytoplasm</keyword>
<dbReference type="HAMAP" id="MF_00111">
    <property type="entry name" value="MurA"/>
    <property type="match status" value="1"/>
</dbReference>
<feature type="binding site" evidence="13">
    <location>
        <position position="307"/>
    </location>
    <ligand>
        <name>UDP-N-acetyl-alpha-D-glucosamine</name>
        <dbReference type="ChEBI" id="CHEBI:57705"/>
    </ligand>
</feature>
<evidence type="ECO:0000256" key="2">
    <source>
        <dbReference type="ARBA" id="ARBA00004752"/>
    </source>
</evidence>
<dbReference type="PANTHER" id="PTHR43783:SF1">
    <property type="entry name" value="UDP-N-ACETYLGLUCOSAMINE 1-CARBOXYVINYLTRANSFERASE"/>
    <property type="match status" value="1"/>
</dbReference>
<evidence type="ECO:0000259" key="14">
    <source>
        <dbReference type="Pfam" id="PF00275"/>
    </source>
</evidence>
<dbReference type="NCBIfam" id="NF006873">
    <property type="entry name" value="PRK09369.1"/>
    <property type="match status" value="1"/>
</dbReference>
<name>A0A0E2Z3Z7_9GAMM</name>
<dbReference type="SMR" id="A0A0E2Z3Z7"/>
<comment type="similarity">
    <text evidence="11 13">Belongs to the EPSP synthase family. MurA subfamily.</text>
</comment>
<evidence type="ECO:0000256" key="9">
    <source>
        <dbReference type="ARBA" id="ARBA00023316"/>
    </source>
</evidence>
<feature type="active site" description="Proton donor" evidence="13">
    <location>
        <position position="117"/>
    </location>
</feature>
<keyword evidence="4 13" id="KW-0132">Cell division</keyword>
<keyword evidence="10 13" id="KW-0670">Pyruvate</keyword>
<keyword evidence="6 13" id="KW-0133">Cell shape</keyword>
<dbReference type="InterPro" id="IPR013792">
    <property type="entry name" value="RNA3'P_cycl/enolpyr_Trfase_a/b"/>
</dbReference>
<reference evidence="15 16" key="1">
    <citation type="submission" date="2014-07" db="EMBL/GenBank/DDBJ databases">
        <title>Comparative analysis of Nitrosococcus oceani genome inventories of strains from Pacific and Atlantic gyres.</title>
        <authorList>
            <person name="Lim C.K."/>
            <person name="Wang L."/>
            <person name="Sayavedra-Soto L.A."/>
            <person name="Klotz M.G."/>
        </authorList>
    </citation>
    <scope>NUCLEOTIDE SEQUENCE [LARGE SCALE GENOMIC DNA]</scope>
    <source>
        <strain evidence="15 16">C-27</strain>
    </source>
</reference>
<evidence type="ECO:0000256" key="13">
    <source>
        <dbReference type="HAMAP-Rule" id="MF_00111"/>
    </source>
</evidence>
<dbReference type="InterPro" id="IPR005750">
    <property type="entry name" value="UDP_GlcNAc_COvinyl_MurA"/>
</dbReference>
<keyword evidence="8 13" id="KW-0131">Cell cycle</keyword>
<evidence type="ECO:0000256" key="12">
    <source>
        <dbReference type="ARBA" id="ARBA00047527"/>
    </source>
</evidence>
<feature type="domain" description="Enolpyruvate transferase" evidence="14">
    <location>
        <begin position="8"/>
        <end position="408"/>
    </location>
</feature>
<comment type="catalytic activity">
    <reaction evidence="12 13">
        <text>phosphoenolpyruvate + UDP-N-acetyl-alpha-D-glucosamine = UDP-N-acetyl-3-O-(1-carboxyvinyl)-alpha-D-glucosamine + phosphate</text>
        <dbReference type="Rhea" id="RHEA:18681"/>
        <dbReference type="ChEBI" id="CHEBI:43474"/>
        <dbReference type="ChEBI" id="CHEBI:57705"/>
        <dbReference type="ChEBI" id="CHEBI:58702"/>
        <dbReference type="ChEBI" id="CHEBI:68483"/>
        <dbReference type="EC" id="2.5.1.7"/>
    </reaction>
</comment>
<evidence type="ECO:0000256" key="5">
    <source>
        <dbReference type="ARBA" id="ARBA00022679"/>
    </source>
</evidence>
<dbReference type="EC" id="2.5.1.7" evidence="13"/>
<dbReference type="EMBL" id="JPGN01000085">
    <property type="protein sequence ID" value="KFI18255.1"/>
    <property type="molecule type" value="Genomic_DNA"/>
</dbReference>
<comment type="pathway">
    <text evidence="2 13">Cell wall biogenesis; peptidoglycan biosynthesis.</text>
</comment>
<evidence type="ECO:0000256" key="6">
    <source>
        <dbReference type="ARBA" id="ARBA00022960"/>
    </source>
</evidence>
<dbReference type="GO" id="GO:0051301">
    <property type="term" value="P:cell division"/>
    <property type="evidence" value="ECO:0007669"/>
    <property type="project" value="UniProtKB-KW"/>
</dbReference>
<dbReference type="GO" id="GO:0071555">
    <property type="term" value="P:cell wall organization"/>
    <property type="evidence" value="ECO:0007669"/>
    <property type="project" value="UniProtKB-KW"/>
</dbReference>
<dbReference type="Gene3D" id="3.65.10.10">
    <property type="entry name" value="Enolpyruvate transferase domain"/>
    <property type="match status" value="2"/>
</dbReference>
<evidence type="ECO:0000256" key="1">
    <source>
        <dbReference type="ARBA" id="ARBA00004496"/>
    </source>
</evidence>
<dbReference type="Pfam" id="PF00275">
    <property type="entry name" value="EPSP_synthase"/>
    <property type="match status" value="1"/>
</dbReference>
<comment type="function">
    <text evidence="13">Cell wall formation. Adds enolpyruvyl to UDP-N-acetylglucosamine.</text>
</comment>
<comment type="subcellular location">
    <subcellularLocation>
        <location evidence="1 13">Cytoplasm</location>
    </subcellularLocation>
</comment>
<dbReference type="GO" id="GO:0019277">
    <property type="term" value="P:UDP-N-acetylgalactosamine biosynthetic process"/>
    <property type="evidence" value="ECO:0007669"/>
    <property type="project" value="InterPro"/>
</dbReference>
<proteinExistence type="inferred from homology"/>
<dbReference type="AlphaFoldDB" id="A0A0E2Z3Z7"/>
<dbReference type="Proteomes" id="UP000028839">
    <property type="component" value="Unassembled WGS sequence"/>
</dbReference>
<evidence type="ECO:0000256" key="8">
    <source>
        <dbReference type="ARBA" id="ARBA00023306"/>
    </source>
</evidence>
<keyword evidence="9 13" id="KW-0961">Cell wall biogenesis/degradation</keyword>
<evidence type="ECO:0000256" key="7">
    <source>
        <dbReference type="ARBA" id="ARBA00022984"/>
    </source>
</evidence>
<dbReference type="FunFam" id="3.65.10.10:FF:000002">
    <property type="entry name" value="UDP-N-acetylglucosamine 1-carboxyvinyltransferase"/>
    <property type="match status" value="1"/>
</dbReference>
<dbReference type="InterPro" id="IPR050068">
    <property type="entry name" value="MurA_subfamily"/>
</dbReference>
<dbReference type="InterPro" id="IPR001986">
    <property type="entry name" value="Enolpyruvate_Tfrase_dom"/>
</dbReference>
<comment type="caution">
    <text evidence="15">The sequence shown here is derived from an EMBL/GenBank/DDBJ whole genome shotgun (WGS) entry which is preliminary data.</text>
</comment>
<dbReference type="CDD" id="cd01555">
    <property type="entry name" value="UdpNAET"/>
    <property type="match status" value="1"/>
</dbReference>
<dbReference type="SUPFAM" id="SSF55205">
    <property type="entry name" value="EPT/RTPC-like"/>
    <property type="match status" value="1"/>
</dbReference>
<sequence>MDKLLINGGISLNGEIRISGAKNAALPILAATLLASEPVKICNIPHLHDITTTMELLGRMGAQLMVDEHLNIEVDTRNLKEFYAPYELVKTMRASILVLGPLLARYGRADVSLPGGCAIGSRPVNLHIHGLQAMGATITVEEGYICARSQGRLRGTRLFMDRVSVTGTENLMMAATLAEGTTFIENAAREPEVVDLAHCLNQMGARISGMGSDTLVIEGVDSLGGASHTVLPDRIETGTYLVAGALTGGRVKLKNTSPGSLEAVLLKLEEAGAEINTGKDWIVLDMKGRRPRAVDIRTAPYPAFPTDMQAQFTTLNIVAEGSGTITETVFENRFMHVQELQRMGAVIRLEGNTAFTNGVETLTGAPVMATDLRASASLVLAGLVAKGVTAVDRIYHVDRGYECIEEKLQQLGAKIRRVSSYTPGKIYAAYG</sequence>
<accession>A0A0E2Z3Z7</accession>
<feature type="binding site" evidence="13">
    <location>
        <position position="329"/>
    </location>
    <ligand>
        <name>UDP-N-acetyl-alpha-D-glucosamine</name>
        <dbReference type="ChEBI" id="CHEBI:57705"/>
    </ligand>
</feature>
<comment type="caution">
    <text evidence="13">Lacks conserved residue(s) required for the propagation of feature annotation.</text>
</comment>
<organism evidence="15 16">
    <name type="scientific">Nitrosococcus oceani C-27</name>
    <dbReference type="NCBI Taxonomy" id="314279"/>
    <lineage>
        <taxon>Bacteria</taxon>
        <taxon>Pseudomonadati</taxon>
        <taxon>Pseudomonadota</taxon>
        <taxon>Gammaproteobacteria</taxon>
        <taxon>Chromatiales</taxon>
        <taxon>Chromatiaceae</taxon>
        <taxon>Nitrosococcus</taxon>
    </lineage>
</organism>
<keyword evidence="7 13" id="KW-0573">Peptidoglycan synthesis</keyword>
<dbReference type="OrthoDB" id="9803760at2"/>
<dbReference type="PANTHER" id="PTHR43783">
    <property type="entry name" value="UDP-N-ACETYLGLUCOSAMINE 1-CARBOXYVINYLTRANSFERASE"/>
    <property type="match status" value="1"/>
</dbReference>
<gene>
    <name evidence="13" type="primary">murA</name>
    <name evidence="15" type="ORF">IB75_14765</name>
</gene>
<feature type="binding site" evidence="13">
    <location>
        <position position="93"/>
    </location>
    <ligand>
        <name>UDP-N-acetyl-alpha-D-glucosamine</name>
        <dbReference type="ChEBI" id="CHEBI:57705"/>
    </ligand>
</feature>
<dbReference type="GO" id="GO:0008760">
    <property type="term" value="F:UDP-N-acetylglucosamine 1-carboxyvinyltransferase activity"/>
    <property type="evidence" value="ECO:0007669"/>
    <property type="project" value="UniProtKB-UniRule"/>
</dbReference>